<protein>
    <recommendedName>
        <fullName evidence="2">2-amino-4-hydroxy-6-hydroxymethyldihydropteridine diphosphokinase</fullName>
        <ecNumber evidence="2">2.7.6.3</ecNumber>
    </recommendedName>
</protein>
<evidence type="ECO:0000256" key="7">
    <source>
        <dbReference type="ARBA" id="ARBA00022909"/>
    </source>
</evidence>
<evidence type="ECO:0000313" key="9">
    <source>
        <dbReference type="EMBL" id="SUZ48240.1"/>
    </source>
</evidence>
<accession>A0A381N0U6</accession>
<evidence type="ECO:0000256" key="1">
    <source>
        <dbReference type="ARBA" id="ARBA00005051"/>
    </source>
</evidence>
<keyword evidence="7" id="KW-0289">Folate biosynthesis</keyword>
<dbReference type="AlphaFoldDB" id="A0A381N0U6"/>
<comment type="pathway">
    <text evidence="1">Cofactor biosynthesis; tetrahydrofolate biosynthesis; 2-amino-4-hydroxy-6-hydroxymethyl-7,8-dihydropteridine diphosphate from 7,8-dihydroneopterin triphosphate: step 4/4.</text>
</comment>
<dbReference type="GO" id="GO:0005524">
    <property type="term" value="F:ATP binding"/>
    <property type="evidence" value="ECO:0007669"/>
    <property type="project" value="UniProtKB-KW"/>
</dbReference>
<gene>
    <name evidence="9" type="ORF">METZ01_LOCUS1094</name>
</gene>
<evidence type="ECO:0000259" key="8">
    <source>
        <dbReference type="Pfam" id="PF01288"/>
    </source>
</evidence>
<dbReference type="GO" id="GO:0046654">
    <property type="term" value="P:tetrahydrofolate biosynthetic process"/>
    <property type="evidence" value="ECO:0007669"/>
    <property type="project" value="UniProtKB-UniPathway"/>
</dbReference>
<dbReference type="EC" id="2.7.6.3" evidence="2"/>
<dbReference type="GO" id="GO:0046656">
    <property type="term" value="P:folic acid biosynthetic process"/>
    <property type="evidence" value="ECO:0007669"/>
    <property type="project" value="UniProtKB-KW"/>
</dbReference>
<dbReference type="InterPro" id="IPR000550">
    <property type="entry name" value="Hppk"/>
</dbReference>
<dbReference type="CDD" id="cd00483">
    <property type="entry name" value="HPPK"/>
    <property type="match status" value="1"/>
</dbReference>
<dbReference type="PANTHER" id="PTHR43071">
    <property type="entry name" value="2-AMINO-4-HYDROXY-6-HYDROXYMETHYLDIHYDROPTERIDINE PYROPHOSPHOKINASE"/>
    <property type="match status" value="1"/>
</dbReference>
<dbReference type="InterPro" id="IPR035907">
    <property type="entry name" value="Hppk_sf"/>
</dbReference>
<dbReference type="EMBL" id="UINC01000058">
    <property type="protein sequence ID" value="SUZ48240.1"/>
    <property type="molecule type" value="Genomic_DNA"/>
</dbReference>
<dbReference type="NCBIfam" id="TIGR01498">
    <property type="entry name" value="folK"/>
    <property type="match status" value="1"/>
</dbReference>
<keyword evidence="4" id="KW-0547">Nucleotide-binding</keyword>
<evidence type="ECO:0000256" key="5">
    <source>
        <dbReference type="ARBA" id="ARBA00022777"/>
    </source>
</evidence>
<proteinExistence type="predicted"/>
<dbReference type="SUPFAM" id="SSF55083">
    <property type="entry name" value="6-hydroxymethyl-7,8-dihydropterin pyrophosphokinase, HPPK"/>
    <property type="match status" value="1"/>
</dbReference>
<evidence type="ECO:0000256" key="2">
    <source>
        <dbReference type="ARBA" id="ARBA00013253"/>
    </source>
</evidence>
<keyword evidence="3" id="KW-0808">Transferase</keyword>
<keyword evidence="5" id="KW-0418">Kinase</keyword>
<reference evidence="9" key="1">
    <citation type="submission" date="2018-05" db="EMBL/GenBank/DDBJ databases">
        <authorList>
            <person name="Lanie J.A."/>
            <person name="Ng W.-L."/>
            <person name="Kazmierczak K.M."/>
            <person name="Andrzejewski T.M."/>
            <person name="Davidsen T.M."/>
            <person name="Wayne K.J."/>
            <person name="Tettelin H."/>
            <person name="Glass J.I."/>
            <person name="Rusch D."/>
            <person name="Podicherti R."/>
            <person name="Tsui H.-C.T."/>
            <person name="Winkler M.E."/>
        </authorList>
    </citation>
    <scope>NUCLEOTIDE SEQUENCE</scope>
</reference>
<keyword evidence="6" id="KW-0067">ATP-binding</keyword>
<evidence type="ECO:0000256" key="3">
    <source>
        <dbReference type="ARBA" id="ARBA00022679"/>
    </source>
</evidence>
<dbReference type="Gene3D" id="3.30.70.560">
    <property type="entry name" value="7,8-Dihydro-6-hydroxymethylpterin-pyrophosphokinase HPPK"/>
    <property type="match status" value="1"/>
</dbReference>
<sequence>MSLGSNLGDREENLASAITLLGTFNEISNIKGASFYESEPLYNTDQPKFLNTIISCNSYLTPFEFLDIIKHIESSLGRLKERDKNQPRIIDIDILCYGNSYLETDELIIPHPQLMFRRFVLLPFCELMPEYKIEKIGSTISELLSVCPDKTQVIKHIMEKNA</sequence>
<dbReference type="PANTHER" id="PTHR43071:SF1">
    <property type="entry name" value="2-AMINO-4-HYDROXY-6-HYDROXYMETHYLDIHYDROPTERIDINE PYROPHOSPHOKINASE"/>
    <property type="match status" value="1"/>
</dbReference>
<organism evidence="9">
    <name type="scientific">marine metagenome</name>
    <dbReference type="NCBI Taxonomy" id="408172"/>
    <lineage>
        <taxon>unclassified sequences</taxon>
        <taxon>metagenomes</taxon>
        <taxon>ecological metagenomes</taxon>
    </lineage>
</organism>
<name>A0A381N0U6_9ZZZZ</name>
<dbReference type="Pfam" id="PF01288">
    <property type="entry name" value="HPPK"/>
    <property type="match status" value="1"/>
</dbReference>
<evidence type="ECO:0000256" key="4">
    <source>
        <dbReference type="ARBA" id="ARBA00022741"/>
    </source>
</evidence>
<dbReference type="UniPathway" id="UPA00077">
    <property type="reaction ID" value="UER00155"/>
</dbReference>
<dbReference type="GO" id="GO:0016301">
    <property type="term" value="F:kinase activity"/>
    <property type="evidence" value="ECO:0007669"/>
    <property type="project" value="UniProtKB-KW"/>
</dbReference>
<feature type="domain" description="7,8-dihydro-6-hydroxymethylpterin-pyrophosphokinase" evidence="8">
    <location>
        <begin position="2"/>
        <end position="129"/>
    </location>
</feature>
<dbReference type="GO" id="GO:0003848">
    <property type="term" value="F:2-amino-4-hydroxy-6-hydroxymethyldihydropteridine diphosphokinase activity"/>
    <property type="evidence" value="ECO:0007669"/>
    <property type="project" value="UniProtKB-EC"/>
</dbReference>
<evidence type="ECO:0000256" key="6">
    <source>
        <dbReference type="ARBA" id="ARBA00022840"/>
    </source>
</evidence>